<evidence type="ECO:0000256" key="3">
    <source>
        <dbReference type="ARBA" id="ARBA00022630"/>
    </source>
</evidence>
<dbReference type="GO" id="GO:0005524">
    <property type="term" value="F:ATP binding"/>
    <property type="evidence" value="ECO:0007669"/>
    <property type="project" value="UniProtKB-KW"/>
</dbReference>
<dbReference type="GO" id="GO:0009398">
    <property type="term" value="P:FMN biosynthetic process"/>
    <property type="evidence" value="ECO:0007669"/>
    <property type="project" value="TreeGrafter"/>
</dbReference>
<dbReference type="Proteomes" id="UP000007635">
    <property type="component" value="Chromosome XIII"/>
</dbReference>
<dbReference type="GeneTree" id="ENSGT00390000015537"/>
<feature type="region of interest" description="Disordered" evidence="8">
    <location>
        <begin position="164"/>
        <end position="187"/>
    </location>
</feature>
<keyword evidence="7" id="KW-0067">ATP-binding</keyword>
<dbReference type="GO" id="GO:0008531">
    <property type="term" value="F:riboflavin kinase activity"/>
    <property type="evidence" value="ECO:0007669"/>
    <property type="project" value="UniProtKB-EC"/>
</dbReference>
<evidence type="ECO:0000256" key="6">
    <source>
        <dbReference type="ARBA" id="ARBA00022741"/>
    </source>
</evidence>
<feature type="domain" description="Riboflavin kinase" evidence="9">
    <location>
        <begin position="42"/>
        <end position="149"/>
    </location>
</feature>
<evidence type="ECO:0000313" key="10">
    <source>
        <dbReference type="Ensembl" id="ENSGACP00000050747.1"/>
    </source>
</evidence>
<dbReference type="InterPro" id="IPR023465">
    <property type="entry name" value="Riboflavin_kinase_dom_sf"/>
</dbReference>
<dbReference type="InterPro" id="IPR015865">
    <property type="entry name" value="Riboflavin_kinase_bac/euk"/>
</dbReference>
<keyword evidence="11" id="KW-1185">Reference proteome</keyword>
<organism evidence="10 11">
    <name type="scientific">Gasterosteus aculeatus aculeatus</name>
    <name type="common">three-spined stickleback</name>
    <dbReference type="NCBI Taxonomy" id="481459"/>
    <lineage>
        <taxon>Eukaryota</taxon>
        <taxon>Metazoa</taxon>
        <taxon>Chordata</taxon>
        <taxon>Craniata</taxon>
        <taxon>Vertebrata</taxon>
        <taxon>Euteleostomi</taxon>
        <taxon>Actinopterygii</taxon>
        <taxon>Neopterygii</taxon>
        <taxon>Teleostei</taxon>
        <taxon>Neoteleostei</taxon>
        <taxon>Acanthomorphata</taxon>
        <taxon>Eupercaria</taxon>
        <taxon>Perciformes</taxon>
        <taxon>Cottioidei</taxon>
        <taxon>Gasterosteales</taxon>
        <taxon>Gasterosteidae</taxon>
        <taxon>Gasterosteus</taxon>
    </lineage>
</organism>
<dbReference type="PANTHER" id="PTHR22749:SF6">
    <property type="entry name" value="RIBOFLAVIN KINASE"/>
    <property type="match status" value="1"/>
</dbReference>
<keyword evidence="4" id="KW-0288">FMN</keyword>
<dbReference type="AlphaFoldDB" id="A0AAQ4QJJ4"/>
<dbReference type="Gene3D" id="2.40.30.30">
    <property type="entry name" value="Riboflavin kinase-like"/>
    <property type="match status" value="1"/>
</dbReference>
<keyword evidence="6" id="KW-0547">Nucleotide-binding</keyword>
<sequence length="187" mass="20697">MRGSRRVASQSQSNITGERTNEKRYIITIGRLRLLPKCPKVFLSGANFPDSVVDNLPADIGTGIYYGWACVGNGDVYKMVMSIGWNPYYKNTKKSMETHVIHTFKEDFYGEILSVVMVGYIRPERSYNSLEALIAAINNDIEEAKAQLELPEPLKLRGDNFFTSAPSPSSAPTPSSASTSQTILNGH</sequence>
<dbReference type="Pfam" id="PF01687">
    <property type="entry name" value="Flavokinase"/>
    <property type="match status" value="1"/>
</dbReference>
<evidence type="ECO:0000259" key="9">
    <source>
        <dbReference type="SMART" id="SM00904"/>
    </source>
</evidence>
<name>A0AAQ4QJJ4_GASAC</name>
<evidence type="ECO:0000256" key="7">
    <source>
        <dbReference type="ARBA" id="ARBA00022840"/>
    </source>
</evidence>
<keyword evidence="5" id="KW-0808">Transferase</keyword>
<dbReference type="EC" id="2.7.1.26" evidence="2"/>
<evidence type="ECO:0000313" key="11">
    <source>
        <dbReference type="Proteomes" id="UP000007635"/>
    </source>
</evidence>
<dbReference type="SUPFAM" id="SSF82114">
    <property type="entry name" value="Riboflavin kinase-like"/>
    <property type="match status" value="1"/>
</dbReference>
<dbReference type="SMART" id="SM00904">
    <property type="entry name" value="Flavokinase"/>
    <property type="match status" value="1"/>
</dbReference>
<accession>A0AAQ4QJJ4</accession>
<reference evidence="10 11" key="1">
    <citation type="journal article" date="2021" name="G3 (Bethesda)">
        <title>Improved contiguity of the threespine stickleback genome using long-read sequencing.</title>
        <authorList>
            <person name="Nath S."/>
            <person name="Shaw D.E."/>
            <person name="White M.A."/>
        </authorList>
    </citation>
    <scope>NUCLEOTIDE SEQUENCE [LARGE SCALE GENOMIC DNA]</scope>
    <source>
        <strain evidence="10 11">Lake Benthic</strain>
    </source>
</reference>
<dbReference type="InterPro" id="IPR023468">
    <property type="entry name" value="Riboflavin_kinase"/>
</dbReference>
<evidence type="ECO:0000256" key="1">
    <source>
        <dbReference type="ARBA" id="ARBA00005201"/>
    </source>
</evidence>
<feature type="compositionally biased region" description="Low complexity" evidence="8">
    <location>
        <begin position="164"/>
        <end position="180"/>
    </location>
</feature>
<dbReference type="GO" id="GO:0005739">
    <property type="term" value="C:mitochondrion"/>
    <property type="evidence" value="ECO:0007669"/>
    <property type="project" value="TreeGrafter"/>
</dbReference>
<evidence type="ECO:0000256" key="4">
    <source>
        <dbReference type="ARBA" id="ARBA00022643"/>
    </source>
</evidence>
<proteinExistence type="predicted"/>
<protein>
    <recommendedName>
        <fullName evidence="2">riboflavin kinase</fullName>
        <ecNumber evidence="2">2.7.1.26</ecNumber>
    </recommendedName>
</protein>
<comment type="pathway">
    <text evidence="1">Cofactor biosynthesis; FMN biosynthesis; FMN from riboflavin (ATP route): step 1/1.</text>
</comment>
<evidence type="ECO:0000256" key="5">
    <source>
        <dbReference type="ARBA" id="ARBA00022679"/>
    </source>
</evidence>
<evidence type="ECO:0000256" key="8">
    <source>
        <dbReference type="SAM" id="MobiDB-lite"/>
    </source>
</evidence>
<reference evidence="10" key="2">
    <citation type="submission" date="2025-08" db="UniProtKB">
        <authorList>
            <consortium name="Ensembl"/>
        </authorList>
    </citation>
    <scope>IDENTIFICATION</scope>
</reference>
<evidence type="ECO:0000256" key="2">
    <source>
        <dbReference type="ARBA" id="ARBA00012105"/>
    </source>
</evidence>
<dbReference type="GO" id="GO:0009231">
    <property type="term" value="P:riboflavin biosynthetic process"/>
    <property type="evidence" value="ECO:0007669"/>
    <property type="project" value="InterPro"/>
</dbReference>
<dbReference type="Ensembl" id="ENSGACT00000080977.1">
    <property type="protein sequence ID" value="ENSGACP00000050747.1"/>
    <property type="gene ID" value="ENSGACG00000026672.1"/>
</dbReference>
<reference evidence="10" key="3">
    <citation type="submission" date="2025-09" db="UniProtKB">
        <authorList>
            <consortium name="Ensembl"/>
        </authorList>
    </citation>
    <scope>IDENTIFICATION</scope>
</reference>
<keyword evidence="3" id="KW-0285">Flavoprotein</keyword>
<dbReference type="PANTHER" id="PTHR22749">
    <property type="entry name" value="RIBOFLAVIN KINASE/FMN ADENYLYLTRANSFERASE"/>
    <property type="match status" value="1"/>
</dbReference>